<dbReference type="PANTHER" id="PTHR48105">
    <property type="entry name" value="THIOREDOXIN REDUCTASE 1-RELATED-RELATED"/>
    <property type="match status" value="1"/>
</dbReference>
<dbReference type="EMBL" id="RQYT01000067">
    <property type="protein sequence ID" value="RRD47585.1"/>
    <property type="molecule type" value="Genomic_DNA"/>
</dbReference>
<evidence type="ECO:0000313" key="6">
    <source>
        <dbReference type="Proteomes" id="UP000280935"/>
    </source>
</evidence>
<organism evidence="5 6">
    <name type="scientific">Arachnia propionica</name>
    <dbReference type="NCBI Taxonomy" id="1750"/>
    <lineage>
        <taxon>Bacteria</taxon>
        <taxon>Bacillati</taxon>
        <taxon>Actinomycetota</taxon>
        <taxon>Actinomycetes</taxon>
        <taxon>Propionibacteriales</taxon>
        <taxon>Propionibacteriaceae</taxon>
        <taxon>Arachnia</taxon>
    </lineage>
</organism>
<dbReference type="InterPro" id="IPR036188">
    <property type="entry name" value="FAD/NAD-bd_sf"/>
</dbReference>
<dbReference type="Proteomes" id="UP000280935">
    <property type="component" value="Unassembled WGS sequence"/>
</dbReference>
<dbReference type="GO" id="GO:0004791">
    <property type="term" value="F:thioredoxin-disulfide reductase (NADPH) activity"/>
    <property type="evidence" value="ECO:0007669"/>
    <property type="project" value="UniProtKB-EC"/>
</dbReference>
<dbReference type="SUPFAM" id="SSF51905">
    <property type="entry name" value="FAD/NAD(P)-binding domain"/>
    <property type="match status" value="1"/>
</dbReference>
<evidence type="ECO:0000256" key="2">
    <source>
        <dbReference type="ARBA" id="ARBA00023002"/>
    </source>
</evidence>
<evidence type="ECO:0000256" key="3">
    <source>
        <dbReference type="ARBA" id="ARBA00048132"/>
    </source>
</evidence>
<comment type="catalytic activity">
    <reaction evidence="3">
        <text>[thioredoxin]-dithiol + NADP(+) = [thioredoxin]-disulfide + NADPH + H(+)</text>
        <dbReference type="Rhea" id="RHEA:20345"/>
        <dbReference type="Rhea" id="RHEA-COMP:10698"/>
        <dbReference type="Rhea" id="RHEA-COMP:10700"/>
        <dbReference type="ChEBI" id="CHEBI:15378"/>
        <dbReference type="ChEBI" id="CHEBI:29950"/>
        <dbReference type="ChEBI" id="CHEBI:50058"/>
        <dbReference type="ChEBI" id="CHEBI:57783"/>
        <dbReference type="ChEBI" id="CHEBI:58349"/>
        <dbReference type="EC" id="1.8.1.9"/>
    </reaction>
</comment>
<gene>
    <name evidence="5" type="ORF">EII35_14970</name>
</gene>
<evidence type="ECO:0000313" key="5">
    <source>
        <dbReference type="EMBL" id="RRD47585.1"/>
    </source>
</evidence>
<dbReference type="PRINTS" id="PR00469">
    <property type="entry name" value="PNDRDTASEII"/>
</dbReference>
<dbReference type="InterPro" id="IPR023753">
    <property type="entry name" value="FAD/NAD-binding_dom"/>
</dbReference>
<sequence>MSQHTATWDVIVAGGGAAGLSSALTLGRACRRVLVIDAGEPRNRFASHMHGLLGHEGLDPAELLERGRAEVVRHDVTLMPGAVTAVVEDATGLVVTLSDDSTHHCRALIAASGVVDELPDLPGLRDQWGRGVLHCPYCHGWELRGKRLAVVATSPMSLHQVELLRQWSADLVHVTGSEPDPHVMERLRSRGIRVIHAHPAAVLAEAGQLVGLKLDDGSRIELDAVFISPIPRPRDDYLEGLGLERRDYPAGSFLQFDPLTGATSHPRVWVAGNVANPPANVAVSIGAGAAAGMAANLALVAEDFRPLGERASG</sequence>
<comment type="caution">
    <text evidence="5">The sequence shown here is derived from an EMBL/GenBank/DDBJ whole genome shotgun (WGS) entry which is preliminary data.</text>
</comment>
<accession>A0A3P1WN07</accession>
<feature type="domain" description="FAD/NAD(P)-binding" evidence="4">
    <location>
        <begin position="9"/>
        <end position="288"/>
    </location>
</feature>
<dbReference type="Pfam" id="PF07992">
    <property type="entry name" value="Pyr_redox_2"/>
    <property type="match status" value="1"/>
</dbReference>
<keyword evidence="1" id="KW-0285">Flavoprotein</keyword>
<dbReference type="Gene3D" id="3.50.50.60">
    <property type="entry name" value="FAD/NAD(P)-binding domain"/>
    <property type="match status" value="2"/>
</dbReference>
<dbReference type="AlphaFoldDB" id="A0A3P1WN07"/>
<dbReference type="OrthoDB" id="9786503at2"/>
<protein>
    <submittedName>
        <fullName evidence="5">NAD(P)/FAD-dependent oxidoreductase</fullName>
    </submittedName>
</protein>
<reference evidence="5 6" key="1">
    <citation type="submission" date="2018-11" db="EMBL/GenBank/DDBJ databases">
        <title>Genomes From Bacteria Associated with the Canine Oral Cavity: a Test Case for Automated Genome-Based Taxonomic Assignment.</title>
        <authorList>
            <person name="Coil D.A."/>
            <person name="Jospin G."/>
            <person name="Darling A.E."/>
            <person name="Wallis C."/>
            <person name="Davis I.J."/>
            <person name="Harris S."/>
            <person name="Eisen J.A."/>
            <person name="Holcombe L.J."/>
            <person name="O'Flynn C."/>
        </authorList>
    </citation>
    <scope>NUCLEOTIDE SEQUENCE [LARGE SCALE GENOMIC DNA]</scope>
    <source>
        <strain evidence="5 6">OH2822_COT-296</strain>
    </source>
</reference>
<keyword evidence="2" id="KW-0560">Oxidoreductase</keyword>
<evidence type="ECO:0000259" key="4">
    <source>
        <dbReference type="Pfam" id="PF07992"/>
    </source>
</evidence>
<dbReference type="RefSeq" id="WP_125229263.1">
    <property type="nucleotide sequence ID" value="NZ_RQYT01000067.1"/>
</dbReference>
<name>A0A3P1WN07_9ACTN</name>
<evidence type="ECO:0000256" key="1">
    <source>
        <dbReference type="ARBA" id="ARBA00022630"/>
    </source>
</evidence>
<proteinExistence type="predicted"/>
<dbReference type="InterPro" id="IPR050097">
    <property type="entry name" value="Ferredoxin-NADP_redctase_2"/>
</dbReference>